<reference evidence="2 3" key="1">
    <citation type="journal article" date="2019" name="Environ. Microbiol.">
        <title>At the nexus of three kingdoms: the genome of the mycorrhizal fungus Gigaspora margarita provides insights into plant, endobacterial and fungal interactions.</title>
        <authorList>
            <person name="Venice F."/>
            <person name="Ghignone S."/>
            <person name="Salvioli di Fossalunga A."/>
            <person name="Amselem J."/>
            <person name="Novero M."/>
            <person name="Xianan X."/>
            <person name="Sedzielewska Toro K."/>
            <person name="Morin E."/>
            <person name="Lipzen A."/>
            <person name="Grigoriev I.V."/>
            <person name="Henrissat B."/>
            <person name="Martin F.M."/>
            <person name="Bonfante P."/>
        </authorList>
    </citation>
    <scope>NUCLEOTIDE SEQUENCE [LARGE SCALE GENOMIC DNA]</scope>
    <source>
        <strain evidence="2 3">BEG34</strain>
    </source>
</reference>
<dbReference type="Proteomes" id="UP000439903">
    <property type="component" value="Unassembled WGS sequence"/>
</dbReference>
<organism evidence="2 3">
    <name type="scientific">Gigaspora margarita</name>
    <dbReference type="NCBI Taxonomy" id="4874"/>
    <lineage>
        <taxon>Eukaryota</taxon>
        <taxon>Fungi</taxon>
        <taxon>Fungi incertae sedis</taxon>
        <taxon>Mucoromycota</taxon>
        <taxon>Glomeromycotina</taxon>
        <taxon>Glomeromycetes</taxon>
        <taxon>Diversisporales</taxon>
        <taxon>Gigasporaceae</taxon>
        <taxon>Gigaspora</taxon>
    </lineage>
</organism>
<evidence type="ECO:0000313" key="3">
    <source>
        <dbReference type="Proteomes" id="UP000439903"/>
    </source>
</evidence>
<gene>
    <name evidence="2" type="ORF">F8M41_018678</name>
</gene>
<dbReference type="EMBL" id="WTPW01000047">
    <property type="protein sequence ID" value="KAF0554769.1"/>
    <property type="molecule type" value="Genomic_DNA"/>
</dbReference>
<keyword evidence="1" id="KW-0175">Coiled coil</keyword>
<name>A0A8H4EU47_GIGMA</name>
<accession>A0A8H4EU47</accession>
<protein>
    <submittedName>
        <fullName evidence="2">Uncharacterized protein</fullName>
    </submittedName>
</protein>
<keyword evidence="3" id="KW-1185">Reference proteome</keyword>
<dbReference type="OrthoDB" id="10531918at2759"/>
<dbReference type="AlphaFoldDB" id="A0A8H4EU47"/>
<feature type="coiled-coil region" evidence="1">
    <location>
        <begin position="9"/>
        <end position="36"/>
    </location>
</feature>
<evidence type="ECO:0000256" key="1">
    <source>
        <dbReference type="SAM" id="Coils"/>
    </source>
</evidence>
<comment type="caution">
    <text evidence="2">The sequence shown here is derived from an EMBL/GenBank/DDBJ whole genome shotgun (WGS) entry which is preliminary data.</text>
</comment>
<proteinExistence type="predicted"/>
<evidence type="ECO:0000313" key="2">
    <source>
        <dbReference type="EMBL" id="KAF0554769.1"/>
    </source>
</evidence>
<sequence length="75" mass="8247">MNTIPILDVDAENSELENLETIISDISNKLSSSKENVSNIVDIVEAMNNKESNCGESESPMYPIEIGMVFANLNK</sequence>